<proteinExistence type="predicted"/>
<name>A0A171AM44_TRIIF</name>
<feature type="region of interest" description="Disordered" evidence="1">
    <location>
        <begin position="1"/>
        <end position="31"/>
    </location>
</feature>
<dbReference type="AlphaFoldDB" id="A0A171AM44"/>
<evidence type="ECO:0000256" key="1">
    <source>
        <dbReference type="SAM" id="MobiDB-lite"/>
    </source>
</evidence>
<dbReference type="EMBL" id="GEMB01000890">
    <property type="protein sequence ID" value="JAS02250.1"/>
    <property type="molecule type" value="Transcribed_RNA"/>
</dbReference>
<feature type="compositionally biased region" description="Polar residues" evidence="1">
    <location>
        <begin position="1"/>
        <end position="10"/>
    </location>
</feature>
<accession>A0A171AM44</accession>
<sequence>MEFIASQPQQDYDDRGFPVGGGQRGPPPRFG</sequence>
<reference evidence="2" key="1">
    <citation type="submission" date="2016-04" db="EMBL/GenBank/DDBJ databases">
        <authorList>
            <person name="Calderon-Fernandez G.M.Sr."/>
        </authorList>
    </citation>
    <scope>NUCLEOTIDE SEQUENCE</scope>
    <source>
        <strain evidence="2">Int1</strain>
        <tissue evidence="2">Integument</tissue>
    </source>
</reference>
<organism evidence="2">
    <name type="scientific">Triatoma infestans</name>
    <name type="common">Assassin bug</name>
    <dbReference type="NCBI Taxonomy" id="30076"/>
    <lineage>
        <taxon>Eukaryota</taxon>
        <taxon>Metazoa</taxon>
        <taxon>Ecdysozoa</taxon>
        <taxon>Arthropoda</taxon>
        <taxon>Hexapoda</taxon>
        <taxon>Insecta</taxon>
        <taxon>Pterygota</taxon>
        <taxon>Neoptera</taxon>
        <taxon>Paraneoptera</taxon>
        <taxon>Hemiptera</taxon>
        <taxon>Heteroptera</taxon>
        <taxon>Panheteroptera</taxon>
        <taxon>Cimicomorpha</taxon>
        <taxon>Reduviidae</taxon>
        <taxon>Triatominae</taxon>
        <taxon>Triatoma</taxon>
    </lineage>
</organism>
<evidence type="ECO:0000313" key="2">
    <source>
        <dbReference type="EMBL" id="JAS02250.1"/>
    </source>
</evidence>
<protein>
    <submittedName>
        <fullName evidence="2">Cuticular protein RR-1 motif</fullName>
    </submittedName>
</protein>
<reference evidence="2" key="2">
    <citation type="journal article" date="2017" name="J. Med. Entomol.">
        <title>Transcriptome Analysis of the Triatoma infestans (Hemiptera: Reduviidae) Integument.</title>
        <authorList>
            <person name="Calderon-Fernandez G.M."/>
            <person name="Moriconi D.E."/>
            <person name="Dulbecco A.B."/>
            <person name="Juarez M.P."/>
        </authorList>
    </citation>
    <scope>NUCLEOTIDE SEQUENCE</scope>
    <source>
        <strain evidence="2">Int1</strain>
        <tissue evidence="2">Integument</tissue>
    </source>
</reference>